<sequence length="420" mass="46821">MIMYREKNRKFLAVFLVCATAIAVVTWTLSEKFIGGGVLALAVNLAVALGIAFLFERYLESMLNRSIDFIMEKIARVAEGDLTQRFKEDPDDCLPYGLSFHLEEMMRSFRENVGGLWKSSVQLSRQLSQFIGDIQEALREFRAEVEYLTNIVRNFEAVRIETLEVAKQVAGLKVNVAHDSGVMGQSLQVTQNMQEEIDRNWERIRAISGNIEEIYKLSGHYTSMLHEFQAVFQGIKSVGKTLAEISTESSLIKLNASIDAANEQTSAENYTKITEELQTLLGRLNDLVQESNAVSAMAKYQLSVVSGRLEAGEKNLKIGLADNSRIDDLMRAISESCRTSAGNFSAVFDDIKRIDALIGSVDGKIGEFGRSIKLSTDNFDKLKSSAQMTLLKFNQIEEKAGSIGKGLDQLDSFSQRFKIG</sequence>
<accession>A0A1F7F2T8</accession>
<gene>
    <name evidence="2" type="ORF">A2519_12720</name>
</gene>
<keyword evidence="1" id="KW-1133">Transmembrane helix</keyword>
<evidence type="ECO:0008006" key="4">
    <source>
        <dbReference type="Google" id="ProtNLM"/>
    </source>
</evidence>
<evidence type="ECO:0000313" key="2">
    <source>
        <dbReference type="EMBL" id="OGK00908.1"/>
    </source>
</evidence>
<proteinExistence type="predicted"/>
<dbReference type="AlphaFoldDB" id="A0A1F7F2T8"/>
<name>A0A1F7F2T8_UNCRA</name>
<comment type="caution">
    <text evidence="2">The sequence shown here is derived from an EMBL/GenBank/DDBJ whole genome shotgun (WGS) entry which is preliminary data.</text>
</comment>
<evidence type="ECO:0000313" key="3">
    <source>
        <dbReference type="Proteomes" id="UP000179243"/>
    </source>
</evidence>
<feature type="transmembrane region" description="Helical" evidence="1">
    <location>
        <begin position="33"/>
        <end position="55"/>
    </location>
</feature>
<dbReference type="Gene3D" id="1.10.287.950">
    <property type="entry name" value="Methyl-accepting chemotaxis protein"/>
    <property type="match status" value="1"/>
</dbReference>
<keyword evidence="1" id="KW-0472">Membrane</keyword>
<dbReference type="SUPFAM" id="SSF58104">
    <property type="entry name" value="Methyl-accepting chemotaxis protein (MCP) signaling domain"/>
    <property type="match status" value="1"/>
</dbReference>
<dbReference type="Proteomes" id="UP000179243">
    <property type="component" value="Unassembled WGS sequence"/>
</dbReference>
<keyword evidence="1" id="KW-0812">Transmembrane</keyword>
<evidence type="ECO:0000256" key="1">
    <source>
        <dbReference type="SAM" id="Phobius"/>
    </source>
</evidence>
<reference evidence="2 3" key="1">
    <citation type="journal article" date="2016" name="Nat. Commun.">
        <title>Thousands of microbial genomes shed light on interconnected biogeochemical processes in an aquifer system.</title>
        <authorList>
            <person name="Anantharaman K."/>
            <person name="Brown C.T."/>
            <person name="Hug L.A."/>
            <person name="Sharon I."/>
            <person name="Castelle C.J."/>
            <person name="Probst A.J."/>
            <person name="Thomas B.C."/>
            <person name="Singh A."/>
            <person name="Wilkins M.J."/>
            <person name="Karaoz U."/>
            <person name="Brodie E.L."/>
            <person name="Williams K.H."/>
            <person name="Hubbard S.S."/>
            <person name="Banfield J.F."/>
        </authorList>
    </citation>
    <scope>NUCLEOTIDE SEQUENCE [LARGE SCALE GENOMIC DNA]</scope>
</reference>
<organism evidence="2 3">
    <name type="scientific">Candidatus Raymondbacteria bacterium RIFOXYD12_FULL_49_13</name>
    <dbReference type="NCBI Taxonomy" id="1817890"/>
    <lineage>
        <taxon>Bacteria</taxon>
        <taxon>Raymondiibacteriota</taxon>
    </lineage>
</organism>
<protein>
    <recommendedName>
        <fullName evidence="4">Methyl-accepting transducer domain-containing protein</fullName>
    </recommendedName>
</protein>
<dbReference type="EMBL" id="MFYX01000138">
    <property type="protein sequence ID" value="OGK00908.1"/>
    <property type="molecule type" value="Genomic_DNA"/>
</dbReference>